<dbReference type="SUPFAM" id="SSF55681">
    <property type="entry name" value="Class II aaRS and biotin synthetases"/>
    <property type="match status" value="1"/>
</dbReference>
<dbReference type="InterPro" id="IPR004143">
    <property type="entry name" value="BPL_LPL_catalytic"/>
</dbReference>
<dbReference type="AlphaFoldDB" id="D3T9Y6"/>
<dbReference type="PANTHER" id="PTHR43679">
    <property type="entry name" value="OCTANOYLTRANSFERASE LIPM-RELATED"/>
    <property type="match status" value="1"/>
</dbReference>
<accession>D3T9Y6</accession>
<dbReference type="CDD" id="cd16443">
    <property type="entry name" value="LplA"/>
    <property type="match status" value="1"/>
</dbReference>
<evidence type="ECO:0000313" key="2">
    <source>
        <dbReference type="EMBL" id="ADD08915.1"/>
    </source>
</evidence>
<organism evidence="2 3">
    <name type="scientific">Aciduliprofundum boonei (strain DSM 19572 / T469)</name>
    <dbReference type="NCBI Taxonomy" id="439481"/>
    <lineage>
        <taxon>Archaea</taxon>
        <taxon>Methanobacteriati</taxon>
        <taxon>Thermoplasmatota</taxon>
        <taxon>DHVE2 group</taxon>
        <taxon>Candidatus Aciduliprofundum</taxon>
    </lineage>
</organism>
<protein>
    <submittedName>
        <fullName evidence="2">Lipoate--protein ligase</fullName>
        <ecNumber evidence="2">2.7.7.63</ecNumber>
    </submittedName>
</protein>
<dbReference type="Pfam" id="PF21948">
    <property type="entry name" value="LplA-B_cat"/>
    <property type="match status" value="1"/>
</dbReference>
<reference evidence="2" key="1">
    <citation type="submission" date="2010-02" db="EMBL/GenBank/DDBJ databases">
        <title>Complete sequence of Aciduliprofundum boonei T469.</title>
        <authorList>
            <consortium name="US DOE Joint Genome Institute"/>
            <person name="Lucas S."/>
            <person name="Copeland A."/>
            <person name="Lapidus A."/>
            <person name="Cheng J.-F."/>
            <person name="Bruce D."/>
            <person name="Goodwin L."/>
            <person name="Pitluck S."/>
            <person name="Saunders E."/>
            <person name="Detter J.C."/>
            <person name="Han C."/>
            <person name="Tapia R."/>
            <person name="Land M."/>
            <person name="Hauser L."/>
            <person name="Kyrpides N."/>
            <person name="Mikhailova N."/>
            <person name="Flores G."/>
            <person name="Reysenbach A.-L."/>
            <person name="Woyke T."/>
        </authorList>
    </citation>
    <scope>NUCLEOTIDE SEQUENCE</scope>
    <source>
        <strain evidence="2">T469</strain>
    </source>
</reference>
<dbReference type="HOGENOM" id="CLU_022986_5_0_2"/>
<dbReference type="PROSITE" id="PS51733">
    <property type="entry name" value="BPL_LPL_CATALYTIC"/>
    <property type="match status" value="1"/>
</dbReference>
<dbReference type="KEGG" id="abi:Aboo_1106"/>
<dbReference type="GO" id="GO:0016779">
    <property type="term" value="F:nucleotidyltransferase activity"/>
    <property type="evidence" value="ECO:0007669"/>
    <property type="project" value="UniProtKB-KW"/>
</dbReference>
<dbReference type="EC" id="2.7.7.63" evidence="2"/>
<feature type="domain" description="BPL/LPL catalytic" evidence="1">
    <location>
        <begin position="28"/>
        <end position="215"/>
    </location>
</feature>
<keyword evidence="2" id="KW-0808">Transferase</keyword>
<evidence type="ECO:0000313" key="3">
    <source>
        <dbReference type="Proteomes" id="UP000001400"/>
    </source>
</evidence>
<dbReference type="Proteomes" id="UP000001400">
    <property type="component" value="Chromosome"/>
</dbReference>
<gene>
    <name evidence="2" type="ordered locus">Aboo_1106</name>
</gene>
<dbReference type="GeneID" id="8828066"/>
<dbReference type="PANTHER" id="PTHR43679:SF2">
    <property type="entry name" value="OCTANOYL-[GCVH]:PROTEIN N-OCTANOYLTRANSFERASE"/>
    <property type="match status" value="1"/>
</dbReference>
<dbReference type="EMBL" id="CP001941">
    <property type="protein sequence ID" value="ADD08915.1"/>
    <property type="molecule type" value="Genomic_DNA"/>
</dbReference>
<dbReference type="Gene3D" id="3.30.930.10">
    <property type="entry name" value="Bira Bifunctional Protein, Domain 2"/>
    <property type="match status" value="1"/>
</dbReference>
<dbReference type="GO" id="GO:0016874">
    <property type="term" value="F:ligase activity"/>
    <property type="evidence" value="ECO:0007669"/>
    <property type="project" value="UniProtKB-KW"/>
</dbReference>
<dbReference type="InterPro" id="IPR050664">
    <property type="entry name" value="Octanoyltrans_LipM/LipL"/>
</dbReference>
<keyword evidence="2" id="KW-0548">Nucleotidyltransferase</keyword>
<name>D3T9Y6_ACIB4</name>
<sequence length="245" mass="27999">MELRVIFDEKHKAFWNMALDESLLMHLKDAGPTLRLYGWNPTAVSIGYFQSLEEEVNVERAKEMGVDLVRRITGGGAVYHKWELTYSIVLPPPPGKVLDSYKLIEKGLIEAFKDLGIEAKYSGINDIEVNGKKISGNAQTRKYGGLLQHGTILIDVDIEEMFSLLKVPREKLKDKIIKSVKDRVTSLSALGIDMEFQELQKIVAEGFKKALDADLYEEDLNREIINKAKDLEVHKYATKEWLYRR</sequence>
<keyword evidence="3" id="KW-1185">Reference proteome</keyword>
<dbReference type="InterPro" id="IPR045864">
    <property type="entry name" value="aa-tRNA-synth_II/BPL/LPL"/>
</dbReference>
<evidence type="ECO:0000259" key="1">
    <source>
        <dbReference type="PROSITE" id="PS51733"/>
    </source>
</evidence>
<proteinExistence type="predicted"/>
<dbReference type="RefSeq" id="WP_012997335.1">
    <property type="nucleotide sequence ID" value="NC_013926.1"/>
</dbReference>
<keyword evidence="2" id="KW-0436">Ligase</keyword>